<accession>A0A9W8N562</accession>
<keyword evidence="2" id="KW-0812">Transmembrane</keyword>
<feature type="transmembrane region" description="Helical" evidence="2">
    <location>
        <begin position="7"/>
        <end position="32"/>
    </location>
</feature>
<dbReference type="Proteomes" id="UP001148614">
    <property type="component" value="Unassembled WGS sequence"/>
</dbReference>
<feature type="transmembrane region" description="Helical" evidence="2">
    <location>
        <begin position="52"/>
        <end position="74"/>
    </location>
</feature>
<organism evidence="3 4">
    <name type="scientific">Xylaria arbuscula</name>
    <dbReference type="NCBI Taxonomy" id="114810"/>
    <lineage>
        <taxon>Eukaryota</taxon>
        <taxon>Fungi</taxon>
        <taxon>Dikarya</taxon>
        <taxon>Ascomycota</taxon>
        <taxon>Pezizomycotina</taxon>
        <taxon>Sordariomycetes</taxon>
        <taxon>Xylariomycetidae</taxon>
        <taxon>Xylariales</taxon>
        <taxon>Xylariaceae</taxon>
        <taxon>Xylaria</taxon>
    </lineage>
</organism>
<sequence>MAARDPVFPLLLLCFRIACVLCHFYLGSFAFTASAFMPEELLVSQIKDSFDLASGIGAVGCISDLVASIFAGVILRPSQWTGAQTILAMSPHILMAVLELGCGLGNWSQKDYSFVCTALLFAGGLDFATAICLLERGVFAYDSATVTNTIENPQHSQEQKDNQPTHEHVEVV</sequence>
<feature type="region of interest" description="Disordered" evidence="1">
    <location>
        <begin position="150"/>
        <end position="172"/>
    </location>
</feature>
<comment type="caution">
    <text evidence="3">The sequence shown here is derived from an EMBL/GenBank/DDBJ whole genome shotgun (WGS) entry which is preliminary data.</text>
</comment>
<evidence type="ECO:0000313" key="3">
    <source>
        <dbReference type="EMBL" id="KAJ3556044.1"/>
    </source>
</evidence>
<proteinExistence type="predicted"/>
<evidence type="ECO:0000313" key="4">
    <source>
        <dbReference type="Proteomes" id="UP001148614"/>
    </source>
</evidence>
<gene>
    <name evidence="3" type="ORF">NPX13_g10222</name>
</gene>
<evidence type="ECO:0000256" key="1">
    <source>
        <dbReference type="SAM" id="MobiDB-lite"/>
    </source>
</evidence>
<feature type="transmembrane region" description="Helical" evidence="2">
    <location>
        <begin position="112"/>
        <end position="134"/>
    </location>
</feature>
<protein>
    <submittedName>
        <fullName evidence="3">Uncharacterized protein</fullName>
    </submittedName>
</protein>
<dbReference type="EMBL" id="JANPWZ010002796">
    <property type="protein sequence ID" value="KAJ3556044.1"/>
    <property type="molecule type" value="Genomic_DNA"/>
</dbReference>
<keyword evidence="4" id="KW-1185">Reference proteome</keyword>
<evidence type="ECO:0000256" key="2">
    <source>
        <dbReference type="SAM" id="Phobius"/>
    </source>
</evidence>
<feature type="transmembrane region" description="Helical" evidence="2">
    <location>
        <begin position="86"/>
        <end position="106"/>
    </location>
</feature>
<feature type="compositionally biased region" description="Basic and acidic residues" evidence="1">
    <location>
        <begin position="157"/>
        <end position="172"/>
    </location>
</feature>
<keyword evidence="2" id="KW-0472">Membrane</keyword>
<name>A0A9W8N562_9PEZI</name>
<reference evidence="3" key="1">
    <citation type="submission" date="2022-07" db="EMBL/GenBank/DDBJ databases">
        <title>Genome Sequence of Xylaria arbuscula.</title>
        <authorList>
            <person name="Buettner E."/>
        </authorList>
    </citation>
    <scope>NUCLEOTIDE SEQUENCE</scope>
    <source>
        <strain evidence="3">VT107</strain>
    </source>
</reference>
<keyword evidence="2" id="KW-1133">Transmembrane helix</keyword>
<dbReference type="AlphaFoldDB" id="A0A9W8N562"/>